<dbReference type="SUPFAM" id="SSF88713">
    <property type="entry name" value="Glycoside hydrolase/deacetylase"/>
    <property type="match status" value="1"/>
</dbReference>
<evidence type="ECO:0000256" key="3">
    <source>
        <dbReference type="ARBA" id="ARBA00022801"/>
    </source>
</evidence>
<dbReference type="InterPro" id="IPR011330">
    <property type="entry name" value="Glyco_hydro/deAcase_b/a-brl"/>
</dbReference>
<keyword evidence="5" id="KW-0119">Carbohydrate metabolism</keyword>
<sequence length="398" mass="46323">MATYPGITTLYVNLRRDRPEVNSPVFRTLPPNSQVEISHAIVGESYLDSNIWYVLSNQTFVWSKAVFTSSEVPLIEKKVLVTADDIGIVDEIDIGALIALREGWINSIAVLVNRPDDPESGYLKSFCQKLKDYSVNPSQSLYDTTHIGLHFTITSGSPLSHHASVGSLVDGDNRFLDFRKFNRRFETEDYVAQIKVEFQAQYERFKEVFGREPDHLTSHHDVLTFNRPLFDFVQDWSRRHRVPVRTHRYLPGSKRFWYDTLALLHVNLPSIRRMDSWEERLGPFEFDSSQRTIVDHYGPIPPFGITCYESAIGKKQRALDEWMRDFLVSTDRQREIVIHLMKSGFRSQSDFVRHYEPLKTSYPGIEIKYFDGRVAEYLSLQRRCVWNTDRSFGLLPRT</sequence>
<dbReference type="PANTHER" id="PTHR31609:SF1">
    <property type="entry name" value="CARBOHYDRATE DEACETYLASE"/>
    <property type="match status" value="1"/>
</dbReference>
<evidence type="ECO:0000256" key="2">
    <source>
        <dbReference type="ARBA" id="ARBA00022723"/>
    </source>
</evidence>
<dbReference type="Gene3D" id="3.20.20.370">
    <property type="entry name" value="Glycoside hydrolase/deacetylase"/>
    <property type="match status" value="1"/>
</dbReference>
<protein>
    <submittedName>
        <fullName evidence="6">ChbG/HpnK family deacetylase</fullName>
    </submittedName>
</protein>
<evidence type="ECO:0000256" key="5">
    <source>
        <dbReference type="ARBA" id="ARBA00023277"/>
    </source>
</evidence>
<organism evidence="6 7">
    <name type="scientific">Algoriphagus oliviformis</name>
    <dbReference type="NCBI Taxonomy" id="2811231"/>
    <lineage>
        <taxon>Bacteria</taxon>
        <taxon>Pseudomonadati</taxon>
        <taxon>Bacteroidota</taxon>
        <taxon>Cytophagia</taxon>
        <taxon>Cytophagales</taxon>
        <taxon>Cyclobacteriaceae</taxon>
        <taxon>Algoriphagus</taxon>
    </lineage>
</organism>
<evidence type="ECO:0000256" key="4">
    <source>
        <dbReference type="ARBA" id="ARBA00022842"/>
    </source>
</evidence>
<dbReference type="RefSeq" id="WP_206577402.1">
    <property type="nucleotide sequence ID" value="NZ_JAFKCT010000002.1"/>
</dbReference>
<accession>A0ABS3C0L6</accession>
<keyword evidence="4" id="KW-0460">Magnesium</keyword>
<keyword evidence="3" id="KW-0378">Hydrolase</keyword>
<evidence type="ECO:0000313" key="6">
    <source>
        <dbReference type="EMBL" id="MBN7810621.1"/>
    </source>
</evidence>
<dbReference type="Proteomes" id="UP000664317">
    <property type="component" value="Unassembled WGS sequence"/>
</dbReference>
<comment type="caution">
    <text evidence="6">The sequence shown here is derived from an EMBL/GenBank/DDBJ whole genome shotgun (WGS) entry which is preliminary data.</text>
</comment>
<keyword evidence="2" id="KW-0479">Metal-binding</keyword>
<dbReference type="PANTHER" id="PTHR31609">
    <property type="entry name" value="YDJC DEACETYLASE FAMILY MEMBER"/>
    <property type="match status" value="1"/>
</dbReference>
<name>A0ABS3C0L6_9BACT</name>
<keyword evidence="7" id="KW-1185">Reference proteome</keyword>
<proteinExistence type="predicted"/>
<evidence type="ECO:0000313" key="7">
    <source>
        <dbReference type="Proteomes" id="UP000664317"/>
    </source>
</evidence>
<comment type="cofactor">
    <cofactor evidence="1">
        <name>Mg(2+)</name>
        <dbReference type="ChEBI" id="CHEBI:18420"/>
    </cofactor>
</comment>
<dbReference type="EMBL" id="JAFKCT010000002">
    <property type="protein sequence ID" value="MBN7810621.1"/>
    <property type="molecule type" value="Genomic_DNA"/>
</dbReference>
<dbReference type="InterPro" id="IPR006879">
    <property type="entry name" value="YdjC-like"/>
</dbReference>
<reference evidence="6 7" key="1">
    <citation type="submission" date="2021-03" db="EMBL/GenBank/DDBJ databases">
        <title>novel species isolated from a fishpond in China.</title>
        <authorList>
            <person name="Lu H."/>
            <person name="Cai Z."/>
        </authorList>
    </citation>
    <scope>NUCLEOTIDE SEQUENCE [LARGE SCALE GENOMIC DNA]</scope>
    <source>
        <strain evidence="6 7">H41</strain>
    </source>
</reference>
<gene>
    <name evidence="6" type="ORF">J0A68_06630</name>
</gene>
<dbReference type="Pfam" id="PF04794">
    <property type="entry name" value="YdjC"/>
    <property type="match status" value="1"/>
</dbReference>
<evidence type="ECO:0000256" key="1">
    <source>
        <dbReference type="ARBA" id="ARBA00001946"/>
    </source>
</evidence>